<organism evidence="2 3">
    <name type="scientific">Triticum urartu</name>
    <name type="common">Red wild einkorn</name>
    <name type="synonym">Crithodium urartu</name>
    <dbReference type="NCBI Taxonomy" id="4572"/>
    <lineage>
        <taxon>Eukaryota</taxon>
        <taxon>Viridiplantae</taxon>
        <taxon>Streptophyta</taxon>
        <taxon>Embryophyta</taxon>
        <taxon>Tracheophyta</taxon>
        <taxon>Spermatophyta</taxon>
        <taxon>Magnoliopsida</taxon>
        <taxon>Liliopsida</taxon>
        <taxon>Poales</taxon>
        <taxon>Poaceae</taxon>
        <taxon>BOP clade</taxon>
        <taxon>Pooideae</taxon>
        <taxon>Triticodae</taxon>
        <taxon>Triticeae</taxon>
        <taxon>Triticinae</taxon>
        <taxon>Triticum</taxon>
    </lineage>
</organism>
<feature type="compositionally biased region" description="Polar residues" evidence="1">
    <location>
        <begin position="21"/>
        <end position="30"/>
    </location>
</feature>
<gene>
    <name evidence="2" type="primary">LOC125537518</name>
</gene>
<evidence type="ECO:0000313" key="3">
    <source>
        <dbReference type="Proteomes" id="UP000015106"/>
    </source>
</evidence>
<dbReference type="Gramene" id="TuG1812G0200002977.01.T01">
    <property type="protein sequence ID" value="TuG1812G0200002977.01.T01.cds423947"/>
    <property type="gene ID" value="TuG1812G0200002977.01"/>
</dbReference>
<feature type="compositionally biased region" description="Basic residues" evidence="1">
    <location>
        <begin position="81"/>
        <end position="90"/>
    </location>
</feature>
<reference evidence="2" key="2">
    <citation type="submission" date="2018-03" db="EMBL/GenBank/DDBJ databases">
        <title>The Triticum urartu genome reveals the dynamic nature of wheat genome evolution.</title>
        <authorList>
            <person name="Ling H."/>
            <person name="Ma B."/>
            <person name="Shi X."/>
            <person name="Liu H."/>
            <person name="Dong L."/>
            <person name="Sun H."/>
            <person name="Cao Y."/>
            <person name="Gao Q."/>
            <person name="Zheng S."/>
            <person name="Li Y."/>
            <person name="Yu Y."/>
            <person name="Du H."/>
            <person name="Qi M."/>
            <person name="Li Y."/>
            <person name="Yu H."/>
            <person name="Cui Y."/>
            <person name="Wang N."/>
            <person name="Chen C."/>
            <person name="Wu H."/>
            <person name="Zhao Y."/>
            <person name="Zhang J."/>
            <person name="Li Y."/>
            <person name="Zhou W."/>
            <person name="Zhang B."/>
            <person name="Hu W."/>
            <person name="Eijk M."/>
            <person name="Tang J."/>
            <person name="Witsenboer H."/>
            <person name="Zhao S."/>
            <person name="Li Z."/>
            <person name="Zhang A."/>
            <person name="Wang D."/>
            <person name="Liang C."/>
        </authorList>
    </citation>
    <scope>NUCLEOTIDE SEQUENCE [LARGE SCALE GENOMIC DNA]</scope>
    <source>
        <strain evidence="2">cv. G1812</strain>
    </source>
</reference>
<feature type="compositionally biased region" description="Low complexity" evidence="1">
    <location>
        <begin position="59"/>
        <end position="73"/>
    </location>
</feature>
<feature type="region of interest" description="Disordered" evidence="1">
    <location>
        <begin position="1"/>
        <end position="96"/>
    </location>
</feature>
<dbReference type="Proteomes" id="UP000015106">
    <property type="component" value="Chromosome 2"/>
</dbReference>
<proteinExistence type="predicted"/>
<keyword evidence="3" id="KW-1185">Reference proteome</keyword>
<evidence type="ECO:0000313" key="2">
    <source>
        <dbReference type="EnsemblPlants" id="TuG1812G0200002977.01.T01.cds423947"/>
    </source>
</evidence>
<name>A0A8R7PFD2_TRIUA</name>
<protein>
    <submittedName>
        <fullName evidence="2">Uncharacterized protein</fullName>
    </submittedName>
</protein>
<dbReference type="AlphaFoldDB" id="A0A8R7PFD2"/>
<reference evidence="2" key="3">
    <citation type="submission" date="2022-06" db="UniProtKB">
        <authorList>
            <consortium name="EnsemblPlants"/>
        </authorList>
    </citation>
    <scope>IDENTIFICATION</scope>
</reference>
<dbReference type="EnsemblPlants" id="TuG1812G0200002977.01.T01">
    <property type="protein sequence ID" value="TuG1812G0200002977.01.T01.cds423947"/>
    <property type="gene ID" value="TuG1812G0200002977.01"/>
</dbReference>
<sequence>MGPASPRPGSRSAVTRPPAPSQRTPSQAQQEPPRPDHAARRRRSPPAVRFPAKARSARRSSGWQAAAAAPAGKRSADRARKSMGRGRRQHFAMDSA</sequence>
<reference evidence="3" key="1">
    <citation type="journal article" date="2013" name="Nature">
        <title>Draft genome of the wheat A-genome progenitor Triticum urartu.</title>
        <authorList>
            <person name="Ling H.Q."/>
            <person name="Zhao S."/>
            <person name="Liu D."/>
            <person name="Wang J."/>
            <person name="Sun H."/>
            <person name="Zhang C."/>
            <person name="Fan H."/>
            <person name="Li D."/>
            <person name="Dong L."/>
            <person name="Tao Y."/>
            <person name="Gao C."/>
            <person name="Wu H."/>
            <person name="Li Y."/>
            <person name="Cui Y."/>
            <person name="Guo X."/>
            <person name="Zheng S."/>
            <person name="Wang B."/>
            <person name="Yu K."/>
            <person name="Liang Q."/>
            <person name="Yang W."/>
            <person name="Lou X."/>
            <person name="Chen J."/>
            <person name="Feng M."/>
            <person name="Jian J."/>
            <person name="Zhang X."/>
            <person name="Luo G."/>
            <person name="Jiang Y."/>
            <person name="Liu J."/>
            <person name="Wang Z."/>
            <person name="Sha Y."/>
            <person name="Zhang B."/>
            <person name="Wu H."/>
            <person name="Tang D."/>
            <person name="Shen Q."/>
            <person name="Xue P."/>
            <person name="Zou S."/>
            <person name="Wang X."/>
            <person name="Liu X."/>
            <person name="Wang F."/>
            <person name="Yang Y."/>
            <person name="An X."/>
            <person name="Dong Z."/>
            <person name="Zhang K."/>
            <person name="Zhang X."/>
            <person name="Luo M.C."/>
            <person name="Dvorak J."/>
            <person name="Tong Y."/>
            <person name="Wang J."/>
            <person name="Yang H."/>
            <person name="Li Z."/>
            <person name="Wang D."/>
            <person name="Zhang A."/>
            <person name="Wang J."/>
        </authorList>
    </citation>
    <scope>NUCLEOTIDE SEQUENCE</scope>
    <source>
        <strain evidence="3">cv. G1812</strain>
    </source>
</reference>
<evidence type="ECO:0000256" key="1">
    <source>
        <dbReference type="SAM" id="MobiDB-lite"/>
    </source>
</evidence>
<accession>A0A8R7PFD2</accession>